<protein>
    <recommendedName>
        <fullName evidence="4">SH3 domain-containing protein</fullName>
    </recommendedName>
</protein>
<feature type="region of interest" description="Disordered" evidence="3">
    <location>
        <begin position="117"/>
        <end position="258"/>
    </location>
</feature>
<evidence type="ECO:0000313" key="6">
    <source>
        <dbReference type="Proteomes" id="UP000800036"/>
    </source>
</evidence>
<dbReference type="Gene3D" id="2.30.30.40">
    <property type="entry name" value="SH3 Domains"/>
    <property type="match status" value="1"/>
</dbReference>
<keyword evidence="1 2" id="KW-0728">SH3 domain</keyword>
<evidence type="ECO:0000256" key="1">
    <source>
        <dbReference type="ARBA" id="ARBA00022443"/>
    </source>
</evidence>
<organism evidence="5 6">
    <name type="scientific">Bimuria novae-zelandiae CBS 107.79</name>
    <dbReference type="NCBI Taxonomy" id="1447943"/>
    <lineage>
        <taxon>Eukaryota</taxon>
        <taxon>Fungi</taxon>
        <taxon>Dikarya</taxon>
        <taxon>Ascomycota</taxon>
        <taxon>Pezizomycotina</taxon>
        <taxon>Dothideomycetes</taxon>
        <taxon>Pleosporomycetidae</taxon>
        <taxon>Pleosporales</taxon>
        <taxon>Massarineae</taxon>
        <taxon>Didymosphaeriaceae</taxon>
        <taxon>Bimuria</taxon>
    </lineage>
</organism>
<dbReference type="Pfam" id="PF00018">
    <property type="entry name" value="SH3_1"/>
    <property type="match status" value="1"/>
</dbReference>
<name>A0A6A5VP79_9PLEO</name>
<evidence type="ECO:0000259" key="4">
    <source>
        <dbReference type="PROSITE" id="PS50002"/>
    </source>
</evidence>
<feature type="compositionally biased region" description="Low complexity" evidence="3">
    <location>
        <begin position="234"/>
        <end position="250"/>
    </location>
</feature>
<dbReference type="SMART" id="SM00326">
    <property type="entry name" value="SH3"/>
    <property type="match status" value="1"/>
</dbReference>
<evidence type="ECO:0000313" key="5">
    <source>
        <dbReference type="EMBL" id="KAF1979091.1"/>
    </source>
</evidence>
<feature type="compositionally biased region" description="Basic and acidic residues" evidence="3">
    <location>
        <begin position="656"/>
        <end position="665"/>
    </location>
</feature>
<accession>A0A6A5VP79</accession>
<dbReference type="AlphaFoldDB" id="A0A6A5VP79"/>
<feature type="compositionally biased region" description="Polar residues" evidence="3">
    <location>
        <begin position="156"/>
        <end position="166"/>
    </location>
</feature>
<proteinExistence type="predicted"/>
<feature type="compositionally biased region" description="Acidic residues" evidence="3">
    <location>
        <begin position="477"/>
        <end position="490"/>
    </location>
</feature>
<reference evidence="5" key="1">
    <citation type="journal article" date="2020" name="Stud. Mycol.">
        <title>101 Dothideomycetes genomes: a test case for predicting lifestyles and emergence of pathogens.</title>
        <authorList>
            <person name="Haridas S."/>
            <person name="Albert R."/>
            <person name="Binder M."/>
            <person name="Bloem J."/>
            <person name="Labutti K."/>
            <person name="Salamov A."/>
            <person name="Andreopoulos B."/>
            <person name="Baker S."/>
            <person name="Barry K."/>
            <person name="Bills G."/>
            <person name="Bluhm B."/>
            <person name="Cannon C."/>
            <person name="Castanera R."/>
            <person name="Culley D."/>
            <person name="Daum C."/>
            <person name="Ezra D."/>
            <person name="Gonzalez J."/>
            <person name="Henrissat B."/>
            <person name="Kuo A."/>
            <person name="Liang C."/>
            <person name="Lipzen A."/>
            <person name="Lutzoni F."/>
            <person name="Magnuson J."/>
            <person name="Mondo S."/>
            <person name="Nolan M."/>
            <person name="Ohm R."/>
            <person name="Pangilinan J."/>
            <person name="Park H.-J."/>
            <person name="Ramirez L."/>
            <person name="Alfaro M."/>
            <person name="Sun H."/>
            <person name="Tritt A."/>
            <person name="Yoshinaga Y."/>
            <person name="Zwiers L.-H."/>
            <person name="Turgeon B."/>
            <person name="Goodwin S."/>
            <person name="Spatafora J."/>
            <person name="Crous P."/>
            <person name="Grigoriev I."/>
        </authorList>
    </citation>
    <scope>NUCLEOTIDE SEQUENCE</scope>
    <source>
        <strain evidence="5">CBS 107.79</strain>
    </source>
</reference>
<dbReference type="PROSITE" id="PS50002">
    <property type="entry name" value="SH3"/>
    <property type="match status" value="1"/>
</dbReference>
<evidence type="ECO:0000256" key="3">
    <source>
        <dbReference type="SAM" id="MobiDB-lite"/>
    </source>
</evidence>
<gene>
    <name evidence="5" type="ORF">BU23DRAFT_563924</name>
</gene>
<dbReference type="InterPro" id="IPR001452">
    <property type="entry name" value="SH3_domain"/>
</dbReference>
<feature type="region of interest" description="Disordered" evidence="3">
    <location>
        <begin position="632"/>
        <end position="687"/>
    </location>
</feature>
<feature type="domain" description="SH3" evidence="4">
    <location>
        <begin position="516"/>
        <end position="577"/>
    </location>
</feature>
<feature type="compositionally biased region" description="Basic and acidic residues" evidence="3">
    <location>
        <begin position="184"/>
        <end position="196"/>
    </location>
</feature>
<dbReference type="OrthoDB" id="19092at2759"/>
<dbReference type="Proteomes" id="UP000800036">
    <property type="component" value="Unassembled WGS sequence"/>
</dbReference>
<dbReference type="InterPro" id="IPR036028">
    <property type="entry name" value="SH3-like_dom_sf"/>
</dbReference>
<dbReference type="EMBL" id="ML976659">
    <property type="protein sequence ID" value="KAF1979091.1"/>
    <property type="molecule type" value="Genomic_DNA"/>
</dbReference>
<feature type="region of interest" description="Disordered" evidence="3">
    <location>
        <begin position="446"/>
        <end position="465"/>
    </location>
</feature>
<feature type="compositionally biased region" description="Polar residues" evidence="3">
    <location>
        <begin position="118"/>
        <end position="130"/>
    </location>
</feature>
<feature type="region of interest" description="Disordered" evidence="3">
    <location>
        <begin position="471"/>
        <end position="490"/>
    </location>
</feature>
<dbReference type="SUPFAM" id="SSF50044">
    <property type="entry name" value="SH3-domain"/>
    <property type="match status" value="1"/>
</dbReference>
<sequence>MSISSAKRMVQVPGCQNFSQLDASVTVPAASMHQHVVAKNRPTSVQSIVDEPAPAANTLRAHTLRTPTTALLRATSQAAPASAFFVKTALPAGARSFGRSLALLQPLVCKYCDAVRRASQSPGSHPSPRTFQKALGRGRNHPLATVAPSLPKTHRTTASGSRNQPARTAPSLPGQSRRLPPRMTDTRTETPTDVRRLAGITEGVVVPRRQSQRYSAMAADVLSPRSEPASVASPNTNRTSLPPLLTSPPSKAKLERASSYVNKRLSTFSNASASQSVHSRSRPQSTAFPIFHSSLPYSLVRDFAYGPLHPLFYGPLPEHPSDISTPASEVSRRLSDPPAVAWHDDRGWSAGTGSWDASGDGEQLPMTAYEGGPPYEEDEEISSPVVTSHTRHKKHKSNIVNFDQTRGRRGFPGERYSGANGDGNQIYYVNDVQEANGPGGEYITYPPGQSSSLEVPSGPSRRDSHFATTLPRRTYTDEDGPPYDSDEEMSENENYLNDDSRFSRDYQFTIVSPDEEMHGKAVALFDFERENDNELPLVEGQIILVSYRHGQGWLVAQDPKTGESGLVPEEYVRLLRDIEGGLNGLMNGTALQQQQDSLEGMLSPVSAGPEVKTPTQALHAAYTPVISTFSTSTKDLEPYPKEMLGTPTTADSNFPKPRDGDKTEEPMEGVEASPEPGSRPHSHEAKP</sequence>
<keyword evidence="6" id="KW-1185">Reference proteome</keyword>
<dbReference type="FunFam" id="2.30.30.40:FF:000283">
    <property type="entry name" value="NAP1-binding protein 2"/>
    <property type="match status" value="1"/>
</dbReference>
<evidence type="ECO:0000256" key="2">
    <source>
        <dbReference type="PROSITE-ProRule" id="PRU00192"/>
    </source>
</evidence>